<comment type="similarity">
    <text evidence="3">Belongs to the TPA1 family.</text>
</comment>
<evidence type="ECO:0000256" key="5">
    <source>
        <dbReference type="ARBA" id="ARBA00022896"/>
    </source>
</evidence>
<dbReference type="GO" id="GO:0005634">
    <property type="term" value="C:nucleus"/>
    <property type="evidence" value="ECO:0007669"/>
    <property type="project" value="UniProtKB-SubCell"/>
</dbReference>
<dbReference type="GO" id="GO:0005737">
    <property type="term" value="C:cytoplasm"/>
    <property type="evidence" value="ECO:0007669"/>
    <property type="project" value="TreeGrafter"/>
</dbReference>
<dbReference type="GO" id="GO:0010604">
    <property type="term" value="P:positive regulation of macromolecule metabolic process"/>
    <property type="evidence" value="ECO:0007669"/>
    <property type="project" value="UniProtKB-ARBA"/>
</dbReference>
<dbReference type="PROSITE" id="PS51471">
    <property type="entry name" value="FE2OG_OXY"/>
    <property type="match status" value="1"/>
</dbReference>
<keyword evidence="7" id="KW-0560">Oxidoreductase</keyword>
<comment type="catalytic activity">
    <reaction evidence="10">
        <text>[ribosomal protein uS12]-L-proline + 2-oxoglutarate + O2 = [ribosomal protein uS12]-(3S)-3-hydroxy-L-proline + succinate + CO2</text>
        <dbReference type="Rhea" id="RHEA:54156"/>
        <dbReference type="Rhea" id="RHEA-COMP:13816"/>
        <dbReference type="Rhea" id="RHEA-COMP:13818"/>
        <dbReference type="ChEBI" id="CHEBI:15379"/>
        <dbReference type="ChEBI" id="CHEBI:16526"/>
        <dbReference type="ChEBI" id="CHEBI:16810"/>
        <dbReference type="ChEBI" id="CHEBI:30031"/>
        <dbReference type="ChEBI" id="CHEBI:50342"/>
        <dbReference type="ChEBI" id="CHEBI:85428"/>
    </reaction>
</comment>
<dbReference type="InterPro" id="IPR006620">
    <property type="entry name" value="Pro_4_hyd_alph"/>
</dbReference>
<evidence type="ECO:0000256" key="2">
    <source>
        <dbReference type="ARBA" id="ARBA00004123"/>
    </source>
</evidence>
<dbReference type="Proteomes" id="UP000281245">
    <property type="component" value="Unassembled WGS sequence"/>
</dbReference>
<gene>
    <name evidence="17" type="ORF">D0866_06118</name>
    <name evidence="16" type="ORF">D0868_15264</name>
    <name evidence="15" type="ORF">D0869_09242</name>
</gene>
<keyword evidence="9" id="KW-0539">Nucleus</keyword>
<dbReference type="EMBL" id="QWIJ01000853">
    <property type="protein sequence ID" value="RMX78240.1"/>
    <property type="molecule type" value="Genomic_DNA"/>
</dbReference>
<dbReference type="InterPro" id="IPR051842">
    <property type="entry name" value="uS12_prolyl_hydroxylase"/>
</dbReference>
<comment type="catalytic activity">
    <reaction evidence="11">
        <text>[ribosomal protein uS12]-(3S)-3-hydroxy-L-proline + 2-oxoglutarate + O2 = [ribosomal protein uS12]-(3S)-3,4-dihydroxy-L-proline + succinate + CO2</text>
        <dbReference type="Rhea" id="RHEA:54160"/>
        <dbReference type="Rhea" id="RHEA-COMP:13817"/>
        <dbReference type="Rhea" id="RHEA-COMP:13818"/>
        <dbReference type="ChEBI" id="CHEBI:15379"/>
        <dbReference type="ChEBI" id="CHEBI:16526"/>
        <dbReference type="ChEBI" id="CHEBI:16810"/>
        <dbReference type="ChEBI" id="CHEBI:30031"/>
        <dbReference type="ChEBI" id="CHEBI:85428"/>
        <dbReference type="ChEBI" id="CHEBI:138052"/>
    </reaction>
</comment>
<dbReference type="Gene3D" id="2.60.120.620">
    <property type="entry name" value="q2cbj1_9rhob like domain"/>
    <property type="match status" value="1"/>
</dbReference>
<feature type="domain" description="Fe2OG dioxygenase" evidence="14">
    <location>
        <begin position="152"/>
        <end position="279"/>
    </location>
</feature>
<accession>A0A3M6WJ11</accession>
<feature type="region of interest" description="Disordered" evidence="13">
    <location>
        <begin position="502"/>
        <end position="648"/>
    </location>
</feature>
<feature type="region of interest" description="Disordered" evidence="13">
    <location>
        <begin position="304"/>
        <end position="345"/>
    </location>
</feature>
<feature type="compositionally biased region" description="Basic and acidic residues" evidence="13">
    <location>
        <begin position="307"/>
        <end position="326"/>
    </location>
</feature>
<dbReference type="InterPro" id="IPR043044">
    <property type="entry name" value="TPA1/Ofd1_C"/>
</dbReference>
<evidence type="ECO:0000256" key="9">
    <source>
        <dbReference type="ARBA" id="ARBA00023242"/>
    </source>
</evidence>
<dbReference type="InterPro" id="IPR005123">
    <property type="entry name" value="Oxoglu/Fe-dep_dioxygenase_dom"/>
</dbReference>
<feature type="compositionally biased region" description="Acidic residues" evidence="13">
    <location>
        <begin position="562"/>
        <end position="574"/>
    </location>
</feature>
<keyword evidence="6" id="KW-0223">Dioxygenase</keyword>
<dbReference type="GO" id="GO:0005506">
    <property type="term" value="F:iron ion binding"/>
    <property type="evidence" value="ECO:0007669"/>
    <property type="project" value="InterPro"/>
</dbReference>
<evidence type="ECO:0000313" key="19">
    <source>
        <dbReference type="Proteomes" id="UP000281245"/>
    </source>
</evidence>
<evidence type="ECO:0000256" key="8">
    <source>
        <dbReference type="ARBA" id="ARBA00023004"/>
    </source>
</evidence>
<dbReference type="GO" id="GO:0006449">
    <property type="term" value="P:regulation of translational termination"/>
    <property type="evidence" value="ECO:0007669"/>
    <property type="project" value="TreeGrafter"/>
</dbReference>
<protein>
    <recommendedName>
        <fullName evidence="12">uS12 prolyl 3,4-dihydroxylase</fullName>
    </recommendedName>
</protein>
<feature type="region of interest" description="Disordered" evidence="13">
    <location>
        <begin position="687"/>
        <end position="707"/>
    </location>
</feature>
<evidence type="ECO:0000256" key="7">
    <source>
        <dbReference type="ARBA" id="ARBA00023002"/>
    </source>
</evidence>
<keyword evidence="8" id="KW-0408">Iron</keyword>
<dbReference type="EMBL" id="QWIM01000564">
    <property type="protein sequence ID" value="RMY33161.1"/>
    <property type="molecule type" value="Genomic_DNA"/>
</dbReference>
<feature type="compositionally biased region" description="Basic and acidic residues" evidence="13">
    <location>
        <begin position="335"/>
        <end position="345"/>
    </location>
</feature>
<feature type="compositionally biased region" description="Basic and acidic residues" evidence="13">
    <location>
        <begin position="534"/>
        <end position="551"/>
    </location>
</feature>
<evidence type="ECO:0000313" key="15">
    <source>
        <dbReference type="EMBL" id="RMX78240.1"/>
    </source>
</evidence>
<dbReference type="FunFam" id="2.60.120.620:FF:000014">
    <property type="entry name" value="Prolyl 3,4-dihydroxylase TPA1"/>
    <property type="match status" value="1"/>
</dbReference>
<dbReference type="InterPro" id="IPR019601">
    <property type="entry name" value="Oxoglutarate/Fe-dep_Oase_C"/>
</dbReference>
<feature type="compositionally biased region" description="Basic and acidic residues" evidence="13">
    <location>
        <begin position="23"/>
        <end position="37"/>
    </location>
</feature>
<evidence type="ECO:0000256" key="12">
    <source>
        <dbReference type="ARBA" id="ARBA00081607"/>
    </source>
</evidence>
<name>A0A3M6WJ11_HORWE</name>
<evidence type="ECO:0000259" key="14">
    <source>
        <dbReference type="PROSITE" id="PS51471"/>
    </source>
</evidence>
<keyword evidence="5" id="KW-0847">Vitamin C</keyword>
<feature type="compositionally biased region" description="Acidic residues" evidence="13">
    <location>
        <begin position="692"/>
        <end position="707"/>
    </location>
</feature>
<dbReference type="SMART" id="SM00702">
    <property type="entry name" value="P4Hc"/>
    <property type="match status" value="1"/>
</dbReference>
<evidence type="ECO:0000256" key="3">
    <source>
        <dbReference type="ARBA" id="ARBA00007443"/>
    </source>
</evidence>
<dbReference type="GO" id="GO:0031543">
    <property type="term" value="F:peptidyl-proline dioxygenase activity"/>
    <property type="evidence" value="ECO:0007669"/>
    <property type="project" value="TreeGrafter"/>
</dbReference>
<feature type="compositionally biased region" description="Acidic residues" evidence="13">
    <location>
        <begin position="511"/>
        <end position="533"/>
    </location>
</feature>
<evidence type="ECO:0000313" key="18">
    <source>
        <dbReference type="Proteomes" id="UP000276864"/>
    </source>
</evidence>
<evidence type="ECO:0000313" key="20">
    <source>
        <dbReference type="Proteomes" id="UP000282582"/>
    </source>
</evidence>
<keyword evidence="4" id="KW-0479">Metal-binding</keyword>
<evidence type="ECO:0000256" key="6">
    <source>
        <dbReference type="ARBA" id="ARBA00022964"/>
    </source>
</evidence>
<dbReference type="GO" id="GO:0009896">
    <property type="term" value="P:positive regulation of catabolic process"/>
    <property type="evidence" value="ECO:0007669"/>
    <property type="project" value="UniProtKB-ARBA"/>
</dbReference>
<dbReference type="EMBL" id="QWIK01002510">
    <property type="protein sequence ID" value="RMX85836.1"/>
    <property type="molecule type" value="Genomic_DNA"/>
</dbReference>
<comment type="subcellular location">
    <subcellularLocation>
        <location evidence="2">Nucleus</location>
    </subcellularLocation>
</comment>
<comment type="caution">
    <text evidence="15">The sequence shown here is derived from an EMBL/GenBank/DDBJ whole genome shotgun (WGS) entry which is preliminary data.</text>
</comment>
<dbReference type="InterPro" id="IPR039558">
    <property type="entry name" value="TPA1/OFD1_N"/>
</dbReference>
<reference evidence="18 19" key="1">
    <citation type="journal article" date="2018" name="BMC Genomics">
        <title>Genomic evidence for intraspecific hybridization in a clonal and extremely halotolerant yeast.</title>
        <authorList>
            <person name="Gostincar C."/>
            <person name="Stajich J.E."/>
            <person name="Zupancic J."/>
            <person name="Zalar P."/>
            <person name="Gunde-Cimerman N."/>
        </authorList>
    </citation>
    <scope>NUCLEOTIDE SEQUENCE [LARGE SCALE GENOMIC DNA]</scope>
    <source>
        <strain evidence="17 18">EXF-6651</strain>
        <strain evidence="16 20">EXF-6654</strain>
        <strain evidence="15 19">EXF-6656</strain>
    </source>
</reference>
<dbReference type="AlphaFoldDB" id="A0A3M6WJ11"/>
<dbReference type="Proteomes" id="UP000276864">
    <property type="component" value="Unassembled WGS sequence"/>
</dbReference>
<dbReference type="GO" id="GO:0031418">
    <property type="term" value="F:L-ascorbic acid binding"/>
    <property type="evidence" value="ECO:0007669"/>
    <property type="project" value="UniProtKB-KW"/>
</dbReference>
<evidence type="ECO:0000256" key="11">
    <source>
        <dbReference type="ARBA" id="ARBA00051966"/>
    </source>
</evidence>
<evidence type="ECO:0000256" key="4">
    <source>
        <dbReference type="ARBA" id="ARBA00022723"/>
    </source>
</evidence>
<proteinExistence type="inferred from homology"/>
<dbReference type="PANTHER" id="PTHR12117:SF0">
    <property type="entry name" value="PROLYL 3-HYDROXYLASE OGFOD1"/>
    <property type="match status" value="1"/>
</dbReference>
<dbReference type="OrthoDB" id="430522at2759"/>
<organism evidence="15 19">
    <name type="scientific">Hortaea werneckii</name>
    <name type="common">Black yeast</name>
    <name type="synonym">Cladosporium werneckii</name>
    <dbReference type="NCBI Taxonomy" id="91943"/>
    <lineage>
        <taxon>Eukaryota</taxon>
        <taxon>Fungi</taxon>
        <taxon>Dikarya</taxon>
        <taxon>Ascomycota</taxon>
        <taxon>Pezizomycotina</taxon>
        <taxon>Dothideomycetes</taxon>
        <taxon>Dothideomycetidae</taxon>
        <taxon>Mycosphaerellales</taxon>
        <taxon>Teratosphaeriaceae</taxon>
        <taxon>Hortaea</taxon>
    </lineage>
</organism>
<dbReference type="Proteomes" id="UP000282582">
    <property type="component" value="Unassembled WGS sequence"/>
</dbReference>
<sequence length="707" mass="78146">MVSAKRSAKDAGLAETNGHPKKPATDHHQQQQQQHDMRERFGPDLFDKKTISTYAKDYAASAPYKHAVVSHLINDSLLRNVRQEILENIHFTPKETDIYKIHQSGDLANLDGLDASSLERLPSLLNLRDALYGSEFRHWISEVSGAGPVSGRKTDMAVNVYVPGCHLLCHDDVIGSRRVSYILYLTDPDKPWQAEWGGALRLYPVDDHKGEDGKSYKVPSAEWSKVIPPAWNQLSFFAVQPGESFHDVEEVYHRPAASEEGDEVDGGRFRMAISGWFHIPQEGEEGYEPGLEEKLAEKSSLQQLQGKVKDQFDEPKDSFVEPESRAKGNSSDVGPSKDEEAAEELSEKDLEFLLQYMTPNYLTPDTVEELSDLFAEESTLQLSNFLNKKFAAQLREQMDGANPAPTKREMITSRPPHKHRFQYLRPPAPPSPSSAAELTPYEQLLDILLPSLEFRKWLSLATGLTLAKCSILARRFRRGLDYQLAQSYEGEDPQLEFTLSLTPTKGWGADDLPEPNGEAEADAEEGAEADTNDAGEHSTGKANPEPKKEPPTAENPAPETLPQEEEEEEEDEDNVGGYELYMAGDDLNDDDASDASSNHGIEVPANIASHTGAGDRRSAKKQKKPSSSAAADPAIYQASGDGDEDDGILFSNPASWNTLSVVLRDQGTLKFVKYVSGKAEGDRWDFTGAVGVEDDDGDEEVGGDEEE</sequence>
<evidence type="ECO:0000256" key="10">
    <source>
        <dbReference type="ARBA" id="ARBA00047444"/>
    </source>
</evidence>
<comment type="cofactor">
    <cofactor evidence="1">
        <name>L-ascorbate</name>
        <dbReference type="ChEBI" id="CHEBI:38290"/>
    </cofactor>
</comment>
<evidence type="ECO:0000256" key="1">
    <source>
        <dbReference type="ARBA" id="ARBA00001961"/>
    </source>
</evidence>
<evidence type="ECO:0000313" key="17">
    <source>
        <dbReference type="EMBL" id="RMY33161.1"/>
    </source>
</evidence>
<dbReference type="PANTHER" id="PTHR12117">
    <property type="entry name" value="HISTONE ACETYLTRANSFERASE COMPLEX"/>
    <property type="match status" value="1"/>
</dbReference>
<evidence type="ECO:0000313" key="16">
    <source>
        <dbReference type="EMBL" id="RMX85836.1"/>
    </source>
</evidence>
<feature type="region of interest" description="Disordered" evidence="13">
    <location>
        <begin position="1"/>
        <end position="37"/>
    </location>
</feature>
<dbReference type="Pfam" id="PF13661">
    <property type="entry name" value="2OG-FeII_Oxy_4"/>
    <property type="match status" value="1"/>
</dbReference>
<evidence type="ECO:0000256" key="13">
    <source>
        <dbReference type="SAM" id="MobiDB-lite"/>
    </source>
</evidence>
<dbReference type="Pfam" id="PF10637">
    <property type="entry name" value="Ofd1_CTDD"/>
    <property type="match status" value="1"/>
</dbReference>
<dbReference type="Gene3D" id="3.60.130.20">
    <property type="entry name" value="Oxoglutarate/iron-dependent oxygenase, C-terminal degradation domain"/>
    <property type="match status" value="1"/>
</dbReference>